<evidence type="ECO:0000313" key="3">
    <source>
        <dbReference type="Proteomes" id="UP000197138"/>
    </source>
</evidence>
<organism evidence="2 3">
    <name type="scientific">Punica granatum</name>
    <name type="common">Pomegranate</name>
    <dbReference type="NCBI Taxonomy" id="22663"/>
    <lineage>
        <taxon>Eukaryota</taxon>
        <taxon>Viridiplantae</taxon>
        <taxon>Streptophyta</taxon>
        <taxon>Embryophyta</taxon>
        <taxon>Tracheophyta</taxon>
        <taxon>Spermatophyta</taxon>
        <taxon>Magnoliopsida</taxon>
        <taxon>eudicotyledons</taxon>
        <taxon>Gunneridae</taxon>
        <taxon>Pentapetalae</taxon>
        <taxon>rosids</taxon>
        <taxon>malvids</taxon>
        <taxon>Myrtales</taxon>
        <taxon>Lythraceae</taxon>
        <taxon>Punica</taxon>
    </lineage>
</organism>
<accession>A0A218XAJ0</accession>
<sequence length="90" mass="9489">MVLTQSQAQSTQNCPSTGGSAHNPSAQLSLGDSDKPPHADHQVLGNDGPPHLQSADNSPSAPLNRDSQAKIELLEALAPETRDRVWATIL</sequence>
<comment type="caution">
    <text evidence="2">The sequence shown here is derived from an EMBL/GenBank/DDBJ whole genome shotgun (WGS) entry which is preliminary data.</text>
</comment>
<feature type="region of interest" description="Disordered" evidence="1">
    <location>
        <begin position="1"/>
        <end position="67"/>
    </location>
</feature>
<feature type="compositionally biased region" description="Basic and acidic residues" evidence="1">
    <location>
        <begin position="32"/>
        <end position="41"/>
    </location>
</feature>
<dbReference type="EMBL" id="MTKT01002122">
    <property type="protein sequence ID" value="OWM81977.1"/>
    <property type="molecule type" value="Genomic_DNA"/>
</dbReference>
<name>A0A218XAJ0_PUNGR</name>
<feature type="compositionally biased region" description="Polar residues" evidence="1">
    <location>
        <begin position="1"/>
        <end position="30"/>
    </location>
</feature>
<evidence type="ECO:0000256" key="1">
    <source>
        <dbReference type="SAM" id="MobiDB-lite"/>
    </source>
</evidence>
<dbReference type="Proteomes" id="UP000197138">
    <property type="component" value="Unassembled WGS sequence"/>
</dbReference>
<evidence type="ECO:0000313" key="2">
    <source>
        <dbReference type="EMBL" id="OWM81977.1"/>
    </source>
</evidence>
<gene>
    <name evidence="2" type="ORF">CDL15_Pgr027175</name>
</gene>
<reference evidence="3" key="1">
    <citation type="journal article" date="2017" name="Plant J.">
        <title>The pomegranate (Punica granatum L.) genome and the genomics of punicalagin biosynthesis.</title>
        <authorList>
            <person name="Qin G."/>
            <person name="Xu C."/>
            <person name="Ming R."/>
            <person name="Tang H."/>
            <person name="Guyot R."/>
            <person name="Kramer E.M."/>
            <person name="Hu Y."/>
            <person name="Yi X."/>
            <person name="Qi Y."/>
            <person name="Xu X."/>
            <person name="Gao Z."/>
            <person name="Pan H."/>
            <person name="Jian J."/>
            <person name="Tian Y."/>
            <person name="Yue Z."/>
            <person name="Xu Y."/>
        </authorList>
    </citation>
    <scope>NUCLEOTIDE SEQUENCE [LARGE SCALE GENOMIC DNA]</scope>
    <source>
        <strain evidence="3">cv. Dabenzi</strain>
    </source>
</reference>
<proteinExistence type="predicted"/>
<protein>
    <submittedName>
        <fullName evidence="2">Uncharacterized protein</fullName>
    </submittedName>
</protein>
<dbReference type="AlphaFoldDB" id="A0A218XAJ0"/>